<feature type="non-terminal residue" evidence="1">
    <location>
        <position position="84"/>
    </location>
</feature>
<reference evidence="1 2" key="1">
    <citation type="submission" date="2013-03" db="EMBL/GenBank/DDBJ databases">
        <title>The Genome Sequence of Exophiala aquamarina CBS 119918.</title>
        <authorList>
            <consortium name="The Broad Institute Genomics Platform"/>
            <person name="Cuomo C."/>
            <person name="de Hoog S."/>
            <person name="Gorbushina A."/>
            <person name="Walker B."/>
            <person name="Young S.K."/>
            <person name="Zeng Q."/>
            <person name="Gargeya S."/>
            <person name="Fitzgerald M."/>
            <person name="Haas B."/>
            <person name="Abouelleil A."/>
            <person name="Allen A.W."/>
            <person name="Alvarado L."/>
            <person name="Arachchi H.M."/>
            <person name="Berlin A.M."/>
            <person name="Chapman S.B."/>
            <person name="Gainer-Dewar J."/>
            <person name="Goldberg J."/>
            <person name="Griggs A."/>
            <person name="Gujja S."/>
            <person name="Hansen M."/>
            <person name="Howarth C."/>
            <person name="Imamovic A."/>
            <person name="Ireland A."/>
            <person name="Larimer J."/>
            <person name="McCowan C."/>
            <person name="Murphy C."/>
            <person name="Pearson M."/>
            <person name="Poon T.W."/>
            <person name="Priest M."/>
            <person name="Roberts A."/>
            <person name="Saif S."/>
            <person name="Shea T."/>
            <person name="Sisk P."/>
            <person name="Sykes S."/>
            <person name="Wortman J."/>
            <person name="Nusbaum C."/>
            <person name="Birren B."/>
        </authorList>
    </citation>
    <scope>NUCLEOTIDE SEQUENCE [LARGE SCALE GENOMIC DNA]</scope>
    <source>
        <strain evidence="1 2">CBS 119918</strain>
    </source>
</reference>
<organism evidence="1 2">
    <name type="scientific">Exophiala aquamarina CBS 119918</name>
    <dbReference type="NCBI Taxonomy" id="1182545"/>
    <lineage>
        <taxon>Eukaryota</taxon>
        <taxon>Fungi</taxon>
        <taxon>Dikarya</taxon>
        <taxon>Ascomycota</taxon>
        <taxon>Pezizomycotina</taxon>
        <taxon>Eurotiomycetes</taxon>
        <taxon>Chaetothyriomycetidae</taxon>
        <taxon>Chaetothyriales</taxon>
        <taxon>Herpotrichiellaceae</taxon>
        <taxon>Exophiala</taxon>
    </lineage>
</organism>
<dbReference type="VEuPathDB" id="FungiDB:A1O9_07375"/>
<dbReference type="RefSeq" id="XP_013259775.1">
    <property type="nucleotide sequence ID" value="XM_013404321.1"/>
</dbReference>
<gene>
    <name evidence="1" type="ORF">A1O9_07375</name>
</gene>
<evidence type="ECO:0000313" key="1">
    <source>
        <dbReference type="EMBL" id="KEF57185.1"/>
    </source>
</evidence>
<comment type="caution">
    <text evidence="1">The sequence shown here is derived from an EMBL/GenBank/DDBJ whole genome shotgun (WGS) entry which is preliminary data.</text>
</comment>
<dbReference type="HOGENOM" id="CLU_139293_2_0_1"/>
<dbReference type="AlphaFoldDB" id="A0A072PNU6"/>
<dbReference type="STRING" id="1182545.A0A072PNU6"/>
<name>A0A072PNU6_9EURO</name>
<protein>
    <submittedName>
        <fullName evidence="1">Uncharacterized protein</fullName>
    </submittedName>
</protein>
<accession>A0A072PNU6</accession>
<feature type="non-terminal residue" evidence="1">
    <location>
        <position position="1"/>
    </location>
</feature>
<dbReference type="GeneID" id="25282289"/>
<proteinExistence type="predicted"/>
<dbReference type="EMBL" id="AMGV01000005">
    <property type="protein sequence ID" value="KEF57185.1"/>
    <property type="molecule type" value="Genomic_DNA"/>
</dbReference>
<sequence>VVSMNKKAVLRAYRHLLRASLEACQYTTPARYAARDIINQAFREQPASAFSPLRVKNTLAFLKRAKRNTGFEHKILKNMAHIRY</sequence>
<dbReference type="OrthoDB" id="4392610at2759"/>
<evidence type="ECO:0000313" key="2">
    <source>
        <dbReference type="Proteomes" id="UP000027920"/>
    </source>
</evidence>
<dbReference type="Proteomes" id="UP000027920">
    <property type="component" value="Unassembled WGS sequence"/>
</dbReference>
<keyword evidence="2" id="KW-1185">Reference proteome</keyword>